<gene>
    <name evidence="2" type="ORF">Fcan01_15400</name>
</gene>
<keyword evidence="1" id="KW-0472">Membrane</keyword>
<comment type="caution">
    <text evidence="2">The sequence shown here is derived from an EMBL/GenBank/DDBJ whole genome shotgun (WGS) entry which is preliminary data.</text>
</comment>
<accession>A0A226DWJ0</accession>
<keyword evidence="1" id="KW-1133">Transmembrane helix</keyword>
<dbReference type="Proteomes" id="UP000198287">
    <property type="component" value="Unassembled WGS sequence"/>
</dbReference>
<feature type="transmembrane region" description="Helical" evidence="1">
    <location>
        <begin position="241"/>
        <end position="261"/>
    </location>
</feature>
<name>A0A226DWJ0_FOLCA</name>
<feature type="transmembrane region" description="Helical" evidence="1">
    <location>
        <begin position="155"/>
        <end position="176"/>
    </location>
</feature>
<feature type="transmembrane region" description="Helical" evidence="1">
    <location>
        <begin position="215"/>
        <end position="235"/>
    </location>
</feature>
<evidence type="ECO:0000313" key="2">
    <source>
        <dbReference type="EMBL" id="OXA49440.1"/>
    </source>
</evidence>
<proteinExistence type="predicted"/>
<keyword evidence="1" id="KW-0812">Transmembrane</keyword>
<organism evidence="2 3">
    <name type="scientific">Folsomia candida</name>
    <name type="common">Springtail</name>
    <dbReference type="NCBI Taxonomy" id="158441"/>
    <lineage>
        <taxon>Eukaryota</taxon>
        <taxon>Metazoa</taxon>
        <taxon>Ecdysozoa</taxon>
        <taxon>Arthropoda</taxon>
        <taxon>Hexapoda</taxon>
        <taxon>Collembola</taxon>
        <taxon>Entomobryomorpha</taxon>
        <taxon>Isotomoidea</taxon>
        <taxon>Isotomidae</taxon>
        <taxon>Proisotominae</taxon>
        <taxon>Folsomia</taxon>
    </lineage>
</organism>
<dbReference type="AlphaFoldDB" id="A0A226DWJ0"/>
<keyword evidence="3" id="KW-1185">Reference proteome</keyword>
<reference evidence="2 3" key="1">
    <citation type="submission" date="2015-12" db="EMBL/GenBank/DDBJ databases">
        <title>The genome of Folsomia candida.</title>
        <authorList>
            <person name="Faddeeva A."/>
            <person name="Derks M.F."/>
            <person name="Anvar Y."/>
            <person name="Smit S."/>
            <person name="Van Straalen N."/>
            <person name="Roelofs D."/>
        </authorList>
    </citation>
    <scope>NUCLEOTIDE SEQUENCE [LARGE SCALE GENOMIC DNA]</scope>
    <source>
        <strain evidence="2 3">VU population</strain>
        <tissue evidence="2">Whole body</tissue>
    </source>
</reference>
<evidence type="ECO:0000256" key="1">
    <source>
        <dbReference type="SAM" id="Phobius"/>
    </source>
</evidence>
<dbReference type="EMBL" id="LNIX01000010">
    <property type="protein sequence ID" value="OXA49440.1"/>
    <property type="molecule type" value="Genomic_DNA"/>
</dbReference>
<evidence type="ECO:0000313" key="3">
    <source>
        <dbReference type="Proteomes" id="UP000198287"/>
    </source>
</evidence>
<sequence>MHFRTAGYAVLAAVKLASLTKLNAKFDQFLKETMDKHYGLAILAQKLFVDRYPFLCKPAICLHIAKVLVGIVYACGRVVSIVAPQSPRASMDIRIWAYGLDPQFYIVEYARTAYPFLFVLGRAMTLNNPLIFKVLLSVGRFFTMTAALYEFERVMTILIGAVYTAINIDTTTVNLLTKIVTLNRQRIQGGQFHSHIMYYVMIQVAVQAVEDSLKVTLVMLIFVATVTLVTITFISVRLGHFLHGSLLVGLVSAGGFAFMLAKTILSRTGGAFKNSRLLKSVKELHLLVGMRRGVKHVYLRNVGRLSVVKIPIGVGYAVFTTINGSLNVSLSSLLAELCVNTLILF</sequence>
<protein>
    <submittedName>
        <fullName evidence="2">Uncharacterized protein</fullName>
    </submittedName>
</protein>
<feature type="transmembrane region" description="Helical" evidence="1">
    <location>
        <begin position="130"/>
        <end position="149"/>
    </location>
</feature>